<gene>
    <name evidence="2" type="ORF">SAMN04515671_1341</name>
</gene>
<dbReference type="GO" id="GO:0003677">
    <property type="term" value="F:DNA binding"/>
    <property type="evidence" value="ECO:0007669"/>
    <property type="project" value="UniProtKB-KW"/>
</dbReference>
<evidence type="ECO:0000313" key="3">
    <source>
        <dbReference type="Proteomes" id="UP000198741"/>
    </source>
</evidence>
<dbReference type="Gene3D" id="1.10.10.10">
    <property type="entry name" value="Winged helix-like DNA-binding domain superfamily/Winged helix DNA-binding domain"/>
    <property type="match status" value="1"/>
</dbReference>
<evidence type="ECO:0000313" key="2">
    <source>
        <dbReference type="EMBL" id="SDO56369.1"/>
    </source>
</evidence>
<evidence type="ECO:0000259" key="1">
    <source>
        <dbReference type="PROSITE" id="PS50995"/>
    </source>
</evidence>
<dbReference type="PROSITE" id="PS50995">
    <property type="entry name" value="HTH_MARR_2"/>
    <property type="match status" value="1"/>
</dbReference>
<dbReference type="GO" id="GO:0006950">
    <property type="term" value="P:response to stress"/>
    <property type="evidence" value="ECO:0007669"/>
    <property type="project" value="TreeGrafter"/>
</dbReference>
<keyword evidence="2" id="KW-0238">DNA-binding</keyword>
<dbReference type="Pfam" id="PF12802">
    <property type="entry name" value="MarR_2"/>
    <property type="match status" value="1"/>
</dbReference>
<name>A0A1H0KK96_9ACTN</name>
<dbReference type="InterPro" id="IPR036390">
    <property type="entry name" value="WH_DNA-bd_sf"/>
</dbReference>
<dbReference type="AlphaFoldDB" id="A0A1H0KK96"/>
<organism evidence="2 3">
    <name type="scientific">Nakamurella panacisegetis</name>
    <dbReference type="NCBI Taxonomy" id="1090615"/>
    <lineage>
        <taxon>Bacteria</taxon>
        <taxon>Bacillati</taxon>
        <taxon>Actinomycetota</taxon>
        <taxon>Actinomycetes</taxon>
        <taxon>Nakamurellales</taxon>
        <taxon>Nakamurellaceae</taxon>
        <taxon>Nakamurella</taxon>
    </lineage>
</organism>
<dbReference type="GO" id="GO:0003700">
    <property type="term" value="F:DNA-binding transcription factor activity"/>
    <property type="evidence" value="ECO:0007669"/>
    <property type="project" value="InterPro"/>
</dbReference>
<dbReference type="InterPro" id="IPR036388">
    <property type="entry name" value="WH-like_DNA-bd_sf"/>
</dbReference>
<dbReference type="PANTHER" id="PTHR33164:SF13">
    <property type="entry name" value="4-HYDROXYPHENYLACETATE CATABOLISM PROTEIN"/>
    <property type="match status" value="1"/>
</dbReference>
<dbReference type="SMART" id="SM00347">
    <property type="entry name" value="HTH_MARR"/>
    <property type="match status" value="1"/>
</dbReference>
<feature type="domain" description="HTH marR-type" evidence="1">
    <location>
        <begin position="18"/>
        <end position="151"/>
    </location>
</feature>
<reference evidence="2 3" key="1">
    <citation type="submission" date="2016-10" db="EMBL/GenBank/DDBJ databases">
        <authorList>
            <person name="de Groot N.N."/>
        </authorList>
    </citation>
    <scope>NUCLEOTIDE SEQUENCE [LARGE SCALE GENOMIC DNA]</scope>
    <source>
        <strain evidence="3">P4-7,KCTC 19426,CECT 7604</strain>
    </source>
</reference>
<dbReference type="SUPFAM" id="SSF46785">
    <property type="entry name" value="Winged helix' DNA-binding domain"/>
    <property type="match status" value="1"/>
</dbReference>
<dbReference type="OrthoDB" id="69852at2"/>
<dbReference type="EMBL" id="LT629710">
    <property type="protein sequence ID" value="SDO56369.1"/>
    <property type="molecule type" value="Genomic_DNA"/>
</dbReference>
<dbReference type="InterPro" id="IPR000835">
    <property type="entry name" value="HTH_MarR-typ"/>
</dbReference>
<sequence length="165" mass="18032">MAMETRSRSTPESGAEADELTTELIMQLARRTAFESAAQLAPLGLTPAQFAVVDFLLSGRSSATQAEIARSVGVEQPTMAATLRRMERDNLIVRVADPADGRQSFVSPTPAVKRKRAKLAAARHRVEATVLAALDETERRELRRLLTKVQTASAVVRPRTPSRHS</sequence>
<accession>A0A1H0KK96</accession>
<proteinExistence type="predicted"/>
<dbReference type="InterPro" id="IPR039422">
    <property type="entry name" value="MarR/SlyA-like"/>
</dbReference>
<dbReference type="RefSeq" id="WP_090475268.1">
    <property type="nucleotide sequence ID" value="NZ_LT629710.1"/>
</dbReference>
<dbReference type="Proteomes" id="UP000198741">
    <property type="component" value="Chromosome I"/>
</dbReference>
<keyword evidence="3" id="KW-1185">Reference proteome</keyword>
<protein>
    <submittedName>
        <fullName evidence="2">DNA-binding transcriptional regulator, MarR family</fullName>
    </submittedName>
</protein>
<dbReference type="PANTHER" id="PTHR33164">
    <property type="entry name" value="TRANSCRIPTIONAL REGULATOR, MARR FAMILY"/>
    <property type="match status" value="1"/>
</dbReference>